<keyword evidence="2" id="KW-1185">Reference proteome</keyword>
<evidence type="ECO:0000313" key="1">
    <source>
        <dbReference type="EMBL" id="SPQ01943.1"/>
    </source>
</evidence>
<accession>A0A2U3QKK6</accession>
<dbReference type="Proteomes" id="UP000245125">
    <property type="component" value="Unassembled WGS sequence"/>
</dbReference>
<name>A0A2U3QKK6_9BACT</name>
<dbReference type="EMBL" id="OUUY01000130">
    <property type="protein sequence ID" value="SPQ01943.1"/>
    <property type="molecule type" value="Genomic_DNA"/>
</dbReference>
<sequence>MRFWLWAITMPERGLLCEIPGGSGWGMKGYFTMPYDYLSDRDLSDDFWTIRAGELMIKK</sequence>
<organism evidence="1 2">
    <name type="scientific">Candidatus Sulfobium mesophilum</name>
    <dbReference type="NCBI Taxonomy" id="2016548"/>
    <lineage>
        <taxon>Bacteria</taxon>
        <taxon>Pseudomonadati</taxon>
        <taxon>Nitrospirota</taxon>
        <taxon>Nitrospiria</taxon>
        <taxon>Nitrospirales</taxon>
        <taxon>Nitrospiraceae</taxon>
        <taxon>Candidatus Sulfobium</taxon>
    </lineage>
</organism>
<dbReference type="AlphaFoldDB" id="A0A2U3QKK6"/>
<protein>
    <submittedName>
        <fullName evidence="1">Uncharacterized protein</fullName>
    </submittedName>
</protein>
<evidence type="ECO:0000313" key="2">
    <source>
        <dbReference type="Proteomes" id="UP000245125"/>
    </source>
</evidence>
<dbReference type="Gene3D" id="3.90.70.10">
    <property type="entry name" value="Cysteine proteinases"/>
    <property type="match status" value="1"/>
</dbReference>
<reference evidence="2" key="1">
    <citation type="submission" date="2018-03" db="EMBL/GenBank/DDBJ databases">
        <authorList>
            <person name="Zecchin S."/>
        </authorList>
    </citation>
    <scope>NUCLEOTIDE SEQUENCE [LARGE SCALE GENOMIC DNA]</scope>
</reference>
<gene>
    <name evidence="1" type="ORF">NBG4_80043</name>
</gene>
<proteinExistence type="predicted"/>